<comment type="catalytic activity">
    <reaction evidence="8 9">
        <text>tRNA(Leu) + L-leucine + ATP = L-leucyl-tRNA(Leu) + AMP + diphosphate</text>
        <dbReference type="Rhea" id="RHEA:11688"/>
        <dbReference type="Rhea" id="RHEA-COMP:9613"/>
        <dbReference type="Rhea" id="RHEA-COMP:9622"/>
        <dbReference type="ChEBI" id="CHEBI:30616"/>
        <dbReference type="ChEBI" id="CHEBI:33019"/>
        <dbReference type="ChEBI" id="CHEBI:57427"/>
        <dbReference type="ChEBI" id="CHEBI:78442"/>
        <dbReference type="ChEBI" id="CHEBI:78494"/>
        <dbReference type="ChEBI" id="CHEBI:456215"/>
        <dbReference type="EC" id="6.1.1.4"/>
    </reaction>
</comment>
<evidence type="ECO:0000256" key="5">
    <source>
        <dbReference type="ARBA" id="ARBA00022840"/>
    </source>
</evidence>
<dbReference type="Gene3D" id="3.90.740.10">
    <property type="entry name" value="Valyl/Leucyl/Isoleucyl-tRNA synthetase, editing domain"/>
    <property type="match status" value="1"/>
</dbReference>
<dbReference type="FunFam" id="3.40.50.620:FF:000056">
    <property type="entry name" value="Leucine--tRNA ligase"/>
    <property type="match status" value="1"/>
</dbReference>
<dbReference type="InterPro" id="IPR014729">
    <property type="entry name" value="Rossmann-like_a/b/a_fold"/>
</dbReference>
<keyword evidence="6 9" id="KW-0648">Protein biosynthesis</keyword>
<dbReference type="InterPro" id="IPR013155">
    <property type="entry name" value="M/V/L/I-tRNA-synth_anticd-bd"/>
</dbReference>
<dbReference type="CDD" id="cd07958">
    <property type="entry name" value="Anticodon_Ia_Leu_BEm"/>
    <property type="match status" value="1"/>
</dbReference>
<feature type="domain" description="Methionyl/Leucyl tRNA synthetase" evidence="12">
    <location>
        <begin position="108"/>
        <end position="212"/>
    </location>
</feature>
<feature type="binding site" evidence="9">
    <location>
        <position position="811"/>
    </location>
    <ligand>
        <name>ATP</name>
        <dbReference type="ChEBI" id="CHEBI:30616"/>
    </ligand>
</feature>
<keyword evidence="15" id="KW-1185">Reference proteome</keyword>
<dbReference type="FunFam" id="1.10.730.10:FF:000011">
    <property type="entry name" value="Leucine--tRNA ligase chloroplastic/mitochondrial"/>
    <property type="match status" value="1"/>
</dbReference>
<evidence type="ECO:0000256" key="10">
    <source>
        <dbReference type="RuleBase" id="RU363039"/>
    </source>
</evidence>
<keyword evidence="7 9" id="KW-0030">Aminoacyl-tRNA synthetase</keyword>
<dbReference type="GO" id="GO:0005829">
    <property type="term" value="C:cytosol"/>
    <property type="evidence" value="ECO:0007669"/>
    <property type="project" value="TreeGrafter"/>
</dbReference>
<dbReference type="InterPro" id="IPR009008">
    <property type="entry name" value="Val/Leu/Ile-tRNA-synth_edit"/>
</dbReference>
<dbReference type="Pfam" id="PF08264">
    <property type="entry name" value="Anticodon_1"/>
    <property type="match status" value="1"/>
</dbReference>
<name>A0A261F4X9_9BIFI</name>
<dbReference type="EC" id="6.1.1.4" evidence="9"/>
<evidence type="ECO:0000256" key="4">
    <source>
        <dbReference type="ARBA" id="ARBA00022741"/>
    </source>
</evidence>
<dbReference type="Pfam" id="PF13603">
    <property type="entry name" value="tRNA-synt_1_2"/>
    <property type="match status" value="1"/>
</dbReference>
<organism evidence="14 15">
    <name type="scientific">Alloscardovia macacae</name>
    <dbReference type="NCBI Taxonomy" id="1160091"/>
    <lineage>
        <taxon>Bacteria</taxon>
        <taxon>Bacillati</taxon>
        <taxon>Actinomycetota</taxon>
        <taxon>Actinomycetes</taxon>
        <taxon>Bifidobacteriales</taxon>
        <taxon>Bifidobacteriaceae</taxon>
        <taxon>Alloscardovia</taxon>
    </lineage>
</organism>
<dbReference type="EMBL" id="MWWT01000005">
    <property type="protein sequence ID" value="OZG54197.1"/>
    <property type="molecule type" value="Genomic_DNA"/>
</dbReference>
<dbReference type="SUPFAM" id="SSF47323">
    <property type="entry name" value="Anticodon-binding domain of a subclass of class I aminoacyl-tRNA synthetases"/>
    <property type="match status" value="1"/>
</dbReference>
<feature type="short sequence motif" description="'KMSKS' region" evidence="9">
    <location>
        <begin position="808"/>
        <end position="812"/>
    </location>
</feature>
<dbReference type="GO" id="GO:0002161">
    <property type="term" value="F:aminoacyl-tRNA deacylase activity"/>
    <property type="evidence" value="ECO:0007669"/>
    <property type="project" value="InterPro"/>
</dbReference>
<dbReference type="PRINTS" id="PR00985">
    <property type="entry name" value="TRNASYNTHLEU"/>
</dbReference>
<dbReference type="HAMAP" id="MF_00049_B">
    <property type="entry name" value="Leu_tRNA_synth_B"/>
    <property type="match status" value="1"/>
</dbReference>
<dbReference type="FunFam" id="3.40.50.620:FF:000060">
    <property type="entry name" value="Leucine--tRNA ligase"/>
    <property type="match status" value="1"/>
</dbReference>
<dbReference type="Proteomes" id="UP000243657">
    <property type="component" value="Unassembled WGS sequence"/>
</dbReference>
<dbReference type="PANTHER" id="PTHR43740:SF2">
    <property type="entry name" value="LEUCINE--TRNA LIGASE, MITOCHONDRIAL"/>
    <property type="match status" value="1"/>
</dbReference>
<evidence type="ECO:0000313" key="15">
    <source>
        <dbReference type="Proteomes" id="UP000243657"/>
    </source>
</evidence>
<reference evidence="14 15" key="1">
    <citation type="journal article" date="2017" name="BMC Genomics">
        <title>Comparative genomic and phylogenomic analyses of the Bifidobacteriaceae family.</title>
        <authorList>
            <person name="Lugli G.A."/>
            <person name="Milani C."/>
            <person name="Turroni F."/>
            <person name="Duranti S."/>
            <person name="Mancabelli L."/>
            <person name="Mangifesta M."/>
            <person name="Ferrario C."/>
            <person name="Modesto M."/>
            <person name="Mattarelli P."/>
            <person name="Jiri K."/>
            <person name="van Sinderen D."/>
            <person name="Ventura M."/>
        </authorList>
    </citation>
    <scope>NUCLEOTIDE SEQUENCE [LARGE SCALE GENOMIC DNA]</scope>
    <source>
        <strain evidence="14 15">DSM 24762</strain>
    </source>
</reference>
<comment type="caution">
    <text evidence="14">The sequence shown here is derived from an EMBL/GenBank/DDBJ whole genome shotgun (WGS) entry which is preliminary data.</text>
</comment>
<evidence type="ECO:0000256" key="1">
    <source>
        <dbReference type="ARBA" id="ARBA00005594"/>
    </source>
</evidence>
<dbReference type="AlphaFoldDB" id="A0A261F4X9"/>
<keyword evidence="2 9" id="KW-0963">Cytoplasm</keyword>
<comment type="caution">
    <text evidence="9">Lacks conserved residue(s) required for the propagation of feature annotation.</text>
</comment>
<dbReference type="SUPFAM" id="SSF50677">
    <property type="entry name" value="ValRS/IleRS/LeuRS editing domain"/>
    <property type="match status" value="1"/>
</dbReference>
<dbReference type="NCBIfam" id="TIGR00396">
    <property type="entry name" value="leuS_bact"/>
    <property type="match status" value="1"/>
</dbReference>
<keyword evidence="4 9" id="KW-0547">Nucleotide-binding</keyword>
<dbReference type="FunFam" id="3.40.50.620:FF:000087">
    <property type="entry name" value="Leucine--tRNA ligase"/>
    <property type="match status" value="1"/>
</dbReference>
<dbReference type="InterPro" id="IPR009080">
    <property type="entry name" value="tRNAsynth_Ia_anticodon-bd"/>
</dbReference>
<evidence type="ECO:0000313" key="14">
    <source>
        <dbReference type="EMBL" id="OZG54197.1"/>
    </source>
</evidence>
<dbReference type="Gene3D" id="3.40.50.620">
    <property type="entry name" value="HUPs"/>
    <property type="match status" value="3"/>
</dbReference>
<dbReference type="InterPro" id="IPR002302">
    <property type="entry name" value="Leu-tRNA-ligase"/>
</dbReference>
<evidence type="ECO:0000256" key="2">
    <source>
        <dbReference type="ARBA" id="ARBA00022490"/>
    </source>
</evidence>
<dbReference type="Pfam" id="PF09334">
    <property type="entry name" value="tRNA-synt_1g"/>
    <property type="match status" value="1"/>
</dbReference>
<dbReference type="SUPFAM" id="SSF52374">
    <property type="entry name" value="Nucleotidylyl transferase"/>
    <property type="match status" value="1"/>
</dbReference>
<evidence type="ECO:0000259" key="13">
    <source>
        <dbReference type="Pfam" id="PF13603"/>
    </source>
</evidence>
<evidence type="ECO:0000256" key="9">
    <source>
        <dbReference type="HAMAP-Rule" id="MF_00049"/>
    </source>
</evidence>
<evidence type="ECO:0000256" key="3">
    <source>
        <dbReference type="ARBA" id="ARBA00022598"/>
    </source>
</evidence>
<evidence type="ECO:0000259" key="12">
    <source>
        <dbReference type="Pfam" id="PF09334"/>
    </source>
</evidence>
<accession>A0A261F4X9</accession>
<evidence type="ECO:0000256" key="7">
    <source>
        <dbReference type="ARBA" id="ARBA00023146"/>
    </source>
</evidence>
<dbReference type="GO" id="GO:0006429">
    <property type="term" value="P:leucyl-tRNA aminoacylation"/>
    <property type="evidence" value="ECO:0007669"/>
    <property type="project" value="UniProtKB-UniRule"/>
</dbReference>
<evidence type="ECO:0000259" key="11">
    <source>
        <dbReference type="Pfam" id="PF08264"/>
    </source>
</evidence>
<keyword evidence="5 9" id="KW-0067">ATP-binding</keyword>
<sequence length="1037" mass="115209">MQPAGENCARIHFYPRVKAYESEKNMENANQEAVAAASVAQASEPAGTSASSGEPQWRYNAQLAQKIEEHWQEKWDTEGTFWAANVEGDMTDGEGNLAGDRKPYFVMDMFPYPSGRGLHVGHPLGYIATDVVSRYHRMKGENVLHALGYDAFGLPAEQFAVQTGQHPRITTEENIANMRRQLHRMGLSLDNRRSFATIEPEYVHWTQWIFTRIFNSWYDENFVRADGGRGSARPISELVEKLSAGTVEVPRVESDDVAAGAAWNELSAKQQDAVLNEFRLAYVSKSPVNWCPGLGTVLANEEVTADGRSERGNYPVFQRELSQWSMRITAYGHRLIEDLDTIDWPDKVKSMQRNWIGESHGASVHFEVPVSDGSESADLEVYTTRADTLFGTTFAVIAVDHPLLEHVPAEWAEDVPEAWRGGYASLGEAVREYRRQAMAKTAMDRVADNGAKTGFFSGLYAVNPITGAQIPVFVSDYVLMGYGTGAIMAVPGGDERDYDFAAAFGLPVIYTVEPSAESGETLEADYVGQKAYTSHDGTVVNSSVSSTHVGGVKLDLNGMAVDDATAAAIAWLEEQGVGRGSVSYRLRDWLFSRQRYWGEPFPIVYDEEGVAHTIPDSMLPLNLPDVPDYSPRTYDPMDSDTEPEAPLSRNTEWVNVTLDLGDGPRQYRRDTNTMPQWAGSCWYYMRYTDPKNSDAMVSSAEYDYWLGANHNATAGESGGVDLYVGGVEHAVLHLLYARFWHKVLFDLGVVSTPEPFHKLFNQGYIQAYAYTDERGQYVPAAEVDEVPGADGSVEYEWNGQKVNREFGKMGKSLKNIITPDDMYDEYGADTFRLYEMSMGPLDESRPWNTRNVIGSQRFLQRLWRNVIDEETGAVVVTEDELDEKTAKLLNNTIVAVTEEMENMRPNTTISKLIVLNNHLTSLNGVPRAAVEPLILMLAPIAPHICEELWSKLGHEKSLSNAPWPVADERFVGHDTVTAVVQIKGKVRGKLEVSTDISAEELEAQALALPSIVERLGGVAPRKVIVKAPRIVSIVPGE</sequence>
<gene>
    <name evidence="9" type="primary">leuS</name>
    <name evidence="14" type="ORF">ALMA_0658</name>
</gene>
<dbReference type="GO" id="GO:0005524">
    <property type="term" value="F:ATP binding"/>
    <property type="evidence" value="ECO:0007669"/>
    <property type="project" value="UniProtKB-UniRule"/>
</dbReference>
<feature type="domain" description="Methionyl/Valyl/Leucyl/Isoleucyl-tRNA synthetase anticodon-binding" evidence="11">
    <location>
        <begin position="887"/>
        <end position="998"/>
    </location>
</feature>
<proteinExistence type="inferred from homology"/>
<feature type="domain" description="Leucyl-tRNA synthetase editing" evidence="13">
    <location>
        <begin position="353"/>
        <end position="543"/>
    </location>
</feature>
<dbReference type="InterPro" id="IPR015413">
    <property type="entry name" value="Methionyl/Leucyl_tRNA_Synth"/>
</dbReference>
<evidence type="ECO:0000256" key="8">
    <source>
        <dbReference type="ARBA" id="ARBA00047469"/>
    </source>
</evidence>
<evidence type="ECO:0000256" key="6">
    <source>
        <dbReference type="ARBA" id="ARBA00022917"/>
    </source>
</evidence>
<dbReference type="InterPro" id="IPR025709">
    <property type="entry name" value="Leu_tRNA-synth_edit"/>
</dbReference>
<dbReference type="Gene3D" id="1.10.730.10">
    <property type="entry name" value="Isoleucyl-tRNA Synthetase, Domain 1"/>
    <property type="match status" value="1"/>
</dbReference>
<dbReference type="PANTHER" id="PTHR43740">
    <property type="entry name" value="LEUCYL-TRNA SYNTHETASE"/>
    <property type="match status" value="1"/>
</dbReference>
<dbReference type="GO" id="GO:0004823">
    <property type="term" value="F:leucine-tRNA ligase activity"/>
    <property type="evidence" value="ECO:0007669"/>
    <property type="project" value="UniProtKB-UniRule"/>
</dbReference>
<keyword evidence="3 9" id="KW-0436">Ligase</keyword>
<protein>
    <recommendedName>
        <fullName evidence="9">Leucine--tRNA ligase</fullName>
        <ecNumber evidence="9">6.1.1.4</ecNumber>
    </recommendedName>
    <alternativeName>
        <fullName evidence="9">Leucyl-tRNA synthetase</fullName>
        <shortName evidence="9">LeuRS</shortName>
    </alternativeName>
</protein>
<comment type="similarity">
    <text evidence="1 9 10">Belongs to the class-I aminoacyl-tRNA synthetase family.</text>
</comment>
<comment type="subcellular location">
    <subcellularLocation>
        <location evidence="9">Cytoplasm</location>
    </subcellularLocation>
</comment>